<dbReference type="GO" id="GO:0009443">
    <property type="term" value="P:pyridoxal 5'-phosphate salvage"/>
    <property type="evidence" value="ECO:0007669"/>
    <property type="project" value="InterPro"/>
</dbReference>
<keyword evidence="3" id="KW-0547">Nucleotide-binding</keyword>
<organism evidence="7 8">
    <name type="scientific">Candidatus Avoscillospira avicola</name>
    <dbReference type="NCBI Taxonomy" id="2840706"/>
    <lineage>
        <taxon>Bacteria</taxon>
        <taxon>Bacillati</taxon>
        <taxon>Bacillota</taxon>
        <taxon>Clostridia</taxon>
        <taxon>Eubacteriales</taxon>
        <taxon>Oscillospiraceae</taxon>
        <taxon>Oscillospiraceae incertae sedis</taxon>
        <taxon>Candidatus Avoscillospira</taxon>
    </lineage>
</organism>
<comment type="caution">
    <text evidence="7">The sequence shown here is derived from an EMBL/GenBank/DDBJ whole genome shotgun (WGS) entry which is preliminary data.</text>
</comment>
<gene>
    <name evidence="7" type="ORF">IAA53_02510</name>
</gene>
<dbReference type="PROSITE" id="PS51257">
    <property type="entry name" value="PROKAR_LIPOPROTEIN"/>
    <property type="match status" value="1"/>
</dbReference>
<dbReference type="SUPFAM" id="SSF53613">
    <property type="entry name" value="Ribokinase-like"/>
    <property type="match status" value="1"/>
</dbReference>
<feature type="domain" description="Pyridoxamine kinase/Phosphomethylpyrimidine kinase" evidence="6">
    <location>
        <begin position="71"/>
        <end position="251"/>
    </location>
</feature>
<dbReference type="GO" id="GO:0005829">
    <property type="term" value="C:cytosol"/>
    <property type="evidence" value="ECO:0007669"/>
    <property type="project" value="TreeGrafter"/>
</dbReference>
<dbReference type="EMBL" id="DVHE01000017">
    <property type="protein sequence ID" value="HIR50153.1"/>
    <property type="molecule type" value="Genomic_DNA"/>
</dbReference>
<evidence type="ECO:0000256" key="5">
    <source>
        <dbReference type="ARBA" id="ARBA00022840"/>
    </source>
</evidence>
<evidence type="ECO:0000256" key="4">
    <source>
        <dbReference type="ARBA" id="ARBA00022777"/>
    </source>
</evidence>
<dbReference type="GO" id="GO:0008478">
    <property type="term" value="F:pyridoxal kinase activity"/>
    <property type="evidence" value="ECO:0007669"/>
    <property type="project" value="UniProtKB-EC"/>
</dbReference>
<sequence>MSDLRILTVQDISCVGQCSLTVALPILSACGIETAILPSAVLSTHTAGFSGYTVRDLTDDMPAIAAHWKKEGLAFDAFYTGYLGSARQIDYVQDIFATLGRGRALKIVDPAMADQGKLYPAFDLAYVEAMKPLCRAADVIVPNITEAALLTGLPYREAYDESYVAALLDALEAQGIGTIVLTGVGYRPDETGVAVRQGQKTDYYPHRYIAPGCHGTGDVYASALTGALLRGLSPFEAAKLAADFTVLCIEKTQGDPDHWYGVKFEKAIPELIQLLDQATGASGL</sequence>
<accession>A0A9D1IW21</accession>
<dbReference type="CDD" id="cd01173">
    <property type="entry name" value="pyridoxal_pyridoxamine_kinase"/>
    <property type="match status" value="1"/>
</dbReference>
<dbReference type="InterPro" id="IPR013749">
    <property type="entry name" value="PM/HMP-P_kinase-1"/>
</dbReference>
<evidence type="ECO:0000256" key="3">
    <source>
        <dbReference type="ARBA" id="ARBA00022741"/>
    </source>
</evidence>
<dbReference type="PANTHER" id="PTHR10534:SF2">
    <property type="entry name" value="PYRIDOXAL KINASE"/>
    <property type="match status" value="1"/>
</dbReference>
<proteinExistence type="predicted"/>
<evidence type="ECO:0000259" key="6">
    <source>
        <dbReference type="Pfam" id="PF08543"/>
    </source>
</evidence>
<dbReference type="EC" id="2.7.1.35" evidence="1"/>
<dbReference type="InterPro" id="IPR029056">
    <property type="entry name" value="Ribokinase-like"/>
</dbReference>
<dbReference type="AlphaFoldDB" id="A0A9D1IW21"/>
<name>A0A9D1IW21_9FIRM</name>
<reference evidence="7" key="2">
    <citation type="journal article" date="2021" name="PeerJ">
        <title>Extensive microbial diversity within the chicken gut microbiome revealed by metagenomics and culture.</title>
        <authorList>
            <person name="Gilroy R."/>
            <person name="Ravi A."/>
            <person name="Getino M."/>
            <person name="Pursley I."/>
            <person name="Horton D.L."/>
            <person name="Alikhan N.F."/>
            <person name="Baker D."/>
            <person name="Gharbi K."/>
            <person name="Hall N."/>
            <person name="Watson M."/>
            <person name="Adriaenssens E.M."/>
            <person name="Foster-Nyarko E."/>
            <person name="Jarju S."/>
            <person name="Secka A."/>
            <person name="Antonio M."/>
            <person name="Oren A."/>
            <person name="Chaudhuri R.R."/>
            <person name="La Ragione R."/>
            <person name="Hildebrand F."/>
            <person name="Pallen M.J."/>
        </authorList>
    </citation>
    <scope>NUCLEOTIDE SEQUENCE</scope>
    <source>
        <strain evidence="7">ChiBcec15-4380</strain>
    </source>
</reference>
<dbReference type="NCBIfam" id="NF005491">
    <property type="entry name" value="PRK07105.1"/>
    <property type="match status" value="1"/>
</dbReference>
<reference evidence="7" key="1">
    <citation type="submission" date="2020-10" db="EMBL/GenBank/DDBJ databases">
        <authorList>
            <person name="Gilroy R."/>
        </authorList>
    </citation>
    <scope>NUCLEOTIDE SEQUENCE</scope>
    <source>
        <strain evidence="7">ChiBcec15-4380</strain>
    </source>
</reference>
<dbReference type="Gene3D" id="3.40.1190.20">
    <property type="match status" value="1"/>
</dbReference>
<dbReference type="GO" id="GO:0005524">
    <property type="term" value="F:ATP binding"/>
    <property type="evidence" value="ECO:0007669"/>
    <property type="project" value="UniProtKB-KW"/>
</dbReference>
<dbReference type="Proteomes" id="UP000824239">
    <property type="component" value="Unassembled WGS sequence"/>
</dbReference>
<evidence type="ECO:0000256" key="1">
    <source>
        <dbReference type="ARBA" id="ARBA00012104"/>
    </source>
</evidence>
<protein>
    <recommendedName>
        <fullName evidence="1">pyridoxal kinase</fullName>
        <ecNumber evidence="1">2.7.1.35</ecNumber>
    </recommendedName>
</protein>
<keyword evidence="5" id="KW-0067">ATP-binding</keyword>
<dbReference type="Pfam" id="PF08543">
    <property type="entry name" value="Phos_pyr_kin"/>
    <property type="match status" value="1"/>
</dbReference>
<evidence type="ECO:0000256" key="2">
    <source>
        <dbReference type="ARBA" id="ARBA00022679"/>
    </source>
</evidence>
<evidence type="ECO:0000313" key="7">
    <source>
        <dbReference type="EMBL" id="HIR50153.1"/>
    </source>
</evidence>
<keyword evidence="4 7" id="KW-0418">Kinase</keyword>
<keyword evidence="2 7" id="KW-0808">Transferase</keyword>
<dbReference type="PANTHER" id="PTHR10534">
    <property type="entry name" value="PYRIDOXAL KINASE"/>
    <property type="match status" value="1"/>
</dbReference>
<dbReference type="InterPro" id="IPR004625">
    <property type="entry name" value="PyrdxlKinase"/>
</dbReference>
<evidence type="ECO:0000313" key="8">
    <source>
        <dbReference type="Proteomes" id="UP000824239"/>
    </source>
</evidence>